<reference evidence="2" key="1">
    <citation type="journal article" date="2023" name="Plants (Basel)">
        <title>Genomic Analysis of Leptolyngbya boryana CZ1 Reveals Efficient Carbon Fixation Modules.</title>
        <authorList>
            <person name="Bai X."/>
            <person name="Wang H."/>
            <person name="Cheng W."/>
            <person name="Wang J."/>
            <person name="Ma M."/>
            <person name="Hu H."/>
            <person name="Song Z."/>
            <person name="Ma H."/>
            <person name="Fan Y."/>
            <person name="Du C."/>
            <person name="Xu J."/>
        </authorList>
    </citation>
    <scope>NUCLEOTIDE SEQUENCE</scope>
    <source>
        <strain evidence="2">CZ1</strain>
    </source>
</reference>
<reference evidence="2" key="2">
    <citation type="submission" date="2023-07" db="EMBL/GenBank/DDBJ databases">
        <authorList>
            <person name="Bai X.-H."/>
            <person name="Wang H.-H."/>
            <person name="Wang J."/>
            <person name="Ma M.-Y."/>
            <person name="Hu H.-H."/>
            <person name="Song Z.-L."/>
            <person name="Ma H.-G."/>
            <person name="Fan Y."/>
            <person name="Du C.-Y."/>
            <person name="Xu J.-C."/>
        </authorList>
    </citation>
    <scope>NUCLEOTIDE SEQUENCE</scope>
    <source>
        <strain evidence="2">CZ1</strain>
    </source>
</reference>
<accession>A0AA96WTK5</accession>
<dbReference type="EMBL" id="CP130144">
    <property type="protein sequence ID" value="WNZ45178.1"/>
    <property type="molecule type" value="Genomic_DNA"/>
</dbReference>
<evidence type="ECO:0000259" key="1">
    <source>
        <dbReference type="PROSITE" id="PS50943"/>
    </source>
</evidence>
<dbReference type="AlphaFoldDB" id="A0AA96WTK5"/>
<dbReference type="Gene3D" id="1.10.260.40">
    <property type="entry name" value="lambda repressor-like DNA-binding domains"/>
    <property type="match status" value="1"/>
</dbReference>
<dbReference type="InterPro" id="IPR010982">
    <property type="entry name" value="Lambda_DNA-bd_dom_sf"/>
</dbReference>
<dbReference type="SMART" id="SM00530">
    <property type="entry name" value="HTH_XRE"/>
    <property type="match status" value="1"/>
</dbReference>
<gene>
    <name evidence="2" type="ORF">Q2T42_25660</name>
</gene>
<dbReference type="InterPro" id="IPR001387">
    <property type="entry name" value="Cro/C1-type_HTH"/>
</dbReference>
<dbReference type="RefSeq" id="WP_316426910.1">
    <property type="nucleotide sequence ID" value="NZ_CP130144.1"/>
</dbReference>
<feature type="domain" description="HTH cro/C1-type" evidence="1">
    <location>
        <begin position="18"/>
        <end position="73"/>
    </location>
</feature>
<name>A0AA96WTK5_LEPBY</name>
<organism evidence="2">
    <name type="scientific">Leptolyngbya boryana CZ1</name>
    <dbReference type="NCBI Taxonomy" id="3060204"/>
    <lineage>
        <taxon>Bacteria</taxon>
        <taxon>Bacillati</taxon>
        <taxon>Cyanobacteriota</taxon>
        <taxon>Cyanophyceae</taxon>
        <taxon>Leptolyngbyales</taxon>
        <taxon>Leptolyngbyaceae</taxon>
        <taxon>Leptolyngbya group</taxon>
        <taxon>Leptolyngbya</taxon>
    </lineage>
</organism>
<evidence type="ECO:0000313" key="2">
    <source>
        <dbReference type="EMBL" id="WNZ45178.1"/>
    </source>
</evidence>
<protein>
    <submittedName>
        <fullName evidence="2">Helix-turn-helix transcriptional regulator</fullName>
    </submittedName>
</protein>
<sequence>MRITHELFADIPGLGERIKNAREASGKTTTALARAAGMSRGNWYRIESEELKSIPLDTLKRIEEALEIDLGSNQIFEAKQ</sequence>
<dbReference type="SUPFAM" id="SSF47413">
    <property type="entry name" value="lambda repressor-like DNA-binding domains"/>
    <property type="match status" value="1"/>
</dbReference>
<dbReference type="CDD" id="cd00093">
    <property type="entry name" value="HTH_XRE"/>
    <property type="match status" value="1"/>
</dbReference>
<dbReference type="GO" id="GO:0003677">
    <property type="term" value="F:DNA binding"/>
    <property type="evidence" value="ECO:0007669"/>
    <property type="project" value="InterPro"/>
</dbReference>
<proteinExistence type="predicted"/>
<dbReference type="Pfam" id="PF13560">
    <property type="entry name" value="HTH_31"/>
    <property type="match status" value="1"/>
</dbReference>
<dbReference type="PROSITE" id="PS50943">
    <property type="entry name" value="HTH_CROC1"/>
    <property type="match status" value="1"/>
</dbReference>